<dbReference type="Gene3D" id="3.40.50.300">
    <property type="entry name" value="P-loop containing nucleotide triphosphate hydrolases"/>
    <property type="match status" value="2"/>
</dbReference>
<keyword evidence="2 10" id="KW-0963">Cytoplasm</keyword>
<feature type="compositionally biased region" description="Basic and acidic residues" evidence="12">
    <location>
        <begin position="438"/>
        <end position="448"/>
    </location>
</feature>
<dbReference type="InterPro" id="IPR050547">
    <property type="entry name" value="DEAD_box_RNA_helicases"/>
</dbReference>
<dbReference type="GO" id="GO:0003724">
    <property type="term" value="F:RNA helicase activity"/>
    <property type="evidence" value="ECO:0007669"/>
    <property type="project" value="UniProtKB-UniRule"/>
</dbReference>
<feature type="compositionally biased region" description="Low complexity" evidence="12">
    <location>
        <begin position="457"/>
        <end position="466"/>
    </location>
</feature>
<dbReference type="Pfam" id="PF00271">
    <property type="entry name" value="Helicase_C"/>
    <property type="match status" value="1"/>
</dbReference>
<gene>
    <name evidence="10" type="primary">deaD</name>
    <name evidence="10" type="synonym">csdA</name>
    <name evidence="16" type="ORF">EV690_2724</name>
</gene>
<dbReference type="InterPro" id="IPR034415">
    <property type="entry name" value="CsdA_RRM"/>
</dbReference>
<dbReference type="InterPro" id="IPR044742">
    <property type="entry name" value="DEAD/DEAH_RhlB"/>
</dbReference>
<dbReference type="InterPro" id="IPR005580">
    <property type="entry name" value="DbpA/CsdA_RNA-bd_dom"/>
</dbReference>
<evidence type="ECO:0000256" key="1">
    <source>
        <dbReference type="ARBA" id="ARBA00004496"/>
    </source>
</evidence>
<dbReference type="CDD" id="cd00268">
    <property type="entry name" value="DEADc"/>
    <property type="match status" value="1"/>
</dbReference>
<evidence type="ECO:0000259" key="14">
    <source>
        <dbReference type="PROSITE" id="PS51194"/>
    </source>
</evidence>
<dbReference type="GO" id="GO:0005829">
    <property type="term" value="C:cytosol"/>
    <property type="evidence" value="ECO:0007669"/>
    <property type="project" value="TreeGrafter"/>
</dbReference>
<dbReference type="InterPro" id="IPR057325">
    <property type="entry name" value="DeaD_dimer"/>
</dbReference>
<dbReference type="CDD" id="cd12499">
    <property type="entry name" value="RRM_EcCsdA_like"/>
    <property type="match status" value="1"/>
</dbReference>
<dbReference type="PANTHER" id="PTHR47963">
    <property type="entry name" value="DEAD-BOX ATP-DEPENDENT RNA HELICASE 47, MITOCHONDRIAL"/>
    <property type="match status" value="1"/>
</dbReference>
<proteinExistence type="inferred from homology"/>
<evidence type="ECO:0000256" key="6">
    <source>
        <dbReference type="ARBA" id="ARBA00022840"/>
    </source>
</evidence>
<comment type="caution">
    <text evidence="16">The sequence shown here is derived from an EMBL/GenBank/DDBJ whole genome shotgun (WGS) entry which is preliminary data.</text>
</comment>
<keyword evidence="6 10" id="KW-0067">ATP-binding</keyword>
<feature type="region of interest" description="Disordered" evidence="12">
    <location>
        <begin position="435"/>
        <end position="478"/>
    </location>
</feature>
<dbReference type="SMART" id="SM00490">
    <property type="entry name" value="HELICc"/>
    <property type="match status" value="1"/>
</dbReference>
<dbReference type="InterPro" id="IPR028618">
    <property type="entry name" value="DEAD_helicase_DeaD"/>
</dbReference>
<evidence type="ECO:0000256" key="11">
    <source>
        <dbReference type="PROSITE-ProRule" id="PRU00552"/>
    </source>
</evidence>
<evidence type="ECO:0000313" key="17">
    <source>
        <dbReference type="Proteomes" id="UP000295565"/>
    </source>
</evidence>
<dbReference type="InterPro" id="IPR011545">
    <property type="entry name" value="DEAD/DEAH_box_helicase_dom"/>
</dbReference>
<evidence type="ECO:0000256" key="7">
    <source>
        <dbReference type="ARBA" id="ARBA00022884"/>
    </source>
</evidence>
<dbReference type="Pfam" id="PF00270">
    <property type="entry name" value="DEAD"/>
    <property type="match status" value="1"/>
</dbReference>
<sequence length="553" mass="61798">MTDVSSGFAQFSLPSEIQRAVAELGYTEPSPIQAQTIPLLLEGHDVLGMAQTGTGKTAAFSLPLLARVDAEQKHPQLLVLAPTRELASQVAESIETYAKELKQIKILALYGGQDYGHQLRGLRRGAQIIVGTPGRVIDHMERGSLKLENLNALVLDEADEMLRMGFIDDVEKIMSQTPKTRQTALFSATMPQAIKKLTRQYMNDPREIKIASKTATVSNIKQGYWLVEHYSKQEALARILEMQDNATIVFARTKQATVELASAMESRGFRSQALNGDMSQNLRERAVEQLKDGTIDVVVATDVAARGLDVERIGLVVNYDIPFDSEAYVHRIGRTGRAGRSGEAVLFVARREQRMLHTIERATRQKIDQINLPSAKELENHRLEQFKTKLTKQAERKDFADYRKLVDDLIGDNQTSVEDLAAQLLMVAQGNRPLKVVEPPKRANADKARVRKPSKPGSQSQGSQGRSSRRRQPTADVPMERFRLEVGRSHGAQPKHIVGAIANEANIESQYIGRIELFDDHSTVELPKGMPETVFRDLGKAYVKQRKLRIRRV</sequence>
<dbReference type="InterPro" id="IPR012677">
    <property type="entry name" value="Nucleotide-bd_a/b_plait_sf"/>
</dbReference>
<dbReference type="AlphaFoldDB" id="A0A4R1JBY8"/>
<evidence type="ECO:0000259" key="15">
    <source>
        <dbReference type="PROSITE" id="PS51195"/>
    </source>
</evidence>
<evidence type="ECO:0000256" key="10">
    <source>
        <dbReference type="HAMAP-Rule" id="MF_00964"/>
    </source>
</evidence>
<comment type="subcellular location">
    <subcellularLocation>
        <location evidence="1 10">Cytoplasm</location>
    </subcellularLocation>
</comment>
<dbReference type="EMBL" id="SMGD01000014">
    <property type="protein sequence ID" value="TCK47679.1"/>
    <property type="molecule type" value="Genomic_DNA"/>
</dbReference>
<keyword evidence="4 10" id="KW-0378">Hydrolase</keyword>
<dbReference type="FunFam" id="3.30.70.330:FF:000068">
    <property type="entry name" value="ATP-dependent RNA helicase DeaD"/>
    <property type="match status" value="1"/>
</dbReference>
<accession>A0A4R1JBY8</accession>
<dbReference type="FunFam" id="3.40.50.300:FF:000108">
    <property type="entry name" value="ATP-dependent RNA helicase RhlE"/>
    <property type="match status" value="1"/>
</dbReference>
<dbReference type="PROSITE" id="PS51194">
    <property type="entry name" value="HELICASE_CTER"/>
    <property type="match status" value="1"/>
</dbReference>
<evidence type="ECO:0000256" key="4">
    <source>
        <dbReference type="ARBA" id="ARBA00022801"/>
    </source>
</evidence>
<evidence type="ECO:0000256" key="2">
    <source>
        <dbReference type="ARBA" id="ARBA00022490"/>
    </source>
</evidence>
<dbReference type="PROSITE" id="PS51195">
    <property type="entry name" value="Q_MOTIF"/>
    <property type="match status" value="1"/>
</dbReference>
<dbReference type="InterPro" id="IPR001650">
    <property type="entry name" value="Helicase_C-like"/>
</dbReference>
<dbReference type="GO" id="GO:0005524">
    <property type="term" value="F:ATP binding"/>
    <property type="evidence" value="ECO:0007669"/>
    <property type="project" value="UniProtKB-UniRule"/>
</dbReference>
<evidence type="ECO:0000256" key="3">
    <source>
        <dbReference type="ARBA" id="ARBA00022741"/>
    </source>
</evidence>
<dbReference type="CDD" id="cd18787">
    <property type="entry name" value="SF2_C_DEAD"/>
    <property type="match status" value="1"/>
</dbReference>
<dbReference type="HAMAP" id="MF_00964">
    <property type="entry name" value="DEAD_helicase_DeaD"/>
    <property type="match status" value="1"/>
</dbReference>
<dbReference type="PROSITE" id="PS00039">
    <property type="entry name" value="DEAD_ATP_HELICASE"/>
    <property type="match status" value="1"/>
</dbReference>
<keyword evidence="5 10" id="KW-0347">Helicase</keyword>
<dbReference type="GO" id="GO:0016887">
    <property type="term" value="F:ATP hydrolysis activity"/>
    <property type="evidence" value="ECO:0007669"/>
    <property type="project" value="RHEA"/>
</dbReference>
<dbReference type="RefSeq" id="WP_131913480.1">
    <property type="nucleotide sequence ID" value="NZ_OU594967.1"/>
</dbReference>
<comment type="similarity">
    <text evidence="10">Belongs to the DEAD box helicase family. DeaD/CsdA subfamily.</text>
</comment>
<dbReference type="Gene3D" id="3.30.70.330">
    <property type="match status" value="1"/>
</dbReference>
<feature type="domain" description="Helicase C-terminal" evidence="14">
    <location>
        <begin position="231"/>
        <end position="378"/>
    </location>
</feature>
<keyword evidence="8 10" id="KW-0346">Stress response</keyword>
<dbReference type="InterPro" id="IPR027417">
    <property type="entry name" value="P-loop_NTPase"/>
</dbReference>
<protein>
    <recommendedName>
        <fullName evidence="10">ATP-dependent RNA helicase DeaD</fullName>
        <ecNumber evidence="10">3.6.4.13</ecNumber>
    </recommendedName>
    <alternativeName>
        <fullName evidence="10">Cold-shock DEAD box protein A</fullName>
    </alternativeName>
</protein>
<dbReference type="InterPro" id="IPR014014">
    <property type="entry name" value="RNA_helicase_DEAD_Q_motif"/>
</dbReference>
<feature type="domain" description="Helicase ATP-binding" evidence="13">
    <location>
        <begin position="37"/>
        <end position="208"/>
    </location>
</feature>
<evidence type="ECO:0000256" key="12">
    <source>
        <dbReference type="SAM" id="MobiDB-lite"/>
    </source>
</evidence>
<name>A0A4R1JBY8_9GAMM</name>
<evidence type="ECO:0000313" key="16">
    <source>
        <dbReference type="EMBL" id="TCK47679.1"/>
    </source>
</evidence>
<dbReference type="Pfam" id="PF03880">
    <property type="entry name" value="DbpA"/>
    <property type="match status" value="1"/>
</dbReference>
<feature type="short sequence motif" description="Q motif" evidence="11">
    <location>
        <begin position="6"/>
        <end position="34"/>
    </location>
</feature>
<evidence type="ECO:0000256" key="5">
    <source>
        <dbReference type="ARBA" id="ARBA00022806"/>
    </source>
</evidence>
<dbReference type="SMART" id="SM00487">
    <property type="entry name" value="DEXDc"/>
    <property type="match status" value="1"/>
</dbReference>
<keyword evidence="7 10" id="KW-0694">RNA-binding</keyword>
<dbReference type="GO" id="GO:0070417">
    <property type="term" value="P:cellular response to cold"/>
    <property type="evidence" value="ECO:0007669"/>
    <property type="project" value="InterPro"/>
</dbReference>
<reference evidence="16 17" key="1">
    <citation type="submission" date="2019-03" db="EMBL/GenBank/DDBJ databases">
        <title>Genomic Encyclopedia of Type Strains, Phase IV (KMG-IV): sequencing the most valuable type-strain genomes for metagenomic binning, comparative biology and taxonomic classification.</title>
        <authorList>
            <person name="Goeker M."/>
        </authorList>
    </citation>
    <scope>NUCLEOTIDE SEQUENCE [LARGE SCALE GENOMIC DNA]</scope>
    <source>
        <strain evidence="16 17">DSM 18577</strain>
    </source>
</reference>
<dbReference type="PANTHER" id="PTHR47963:SF8">
    <property type="entry name" value="ATP-DEPENDENT RNA HELICASE DEAD"/>
    <property type="match status" value="1"/>
</dbReference>
<evidence type="ECO:0000256" key="8">
    <source>
        <dbReference type="ARBA" id="ARBA00023016"/>
    </source>
</evidence>
<dbReference type="PROSITE" id="PS51192">
    <property type="entry name" value="HELICASE_ATP_BIND_1"/>
    <property type="match status" value="1"/>
</dbReference>
<keyword evidence="17" id="KW-1185">Reference proteome</keyword>
<evidence type="ECO:0000259" key="13">
    <source>
        <dbReference type="PROSITE" id="PS51192"/>
    </source>
</evidence>
<organism evidence="16 17">
    <name type="scientific">Celerinatantimonas diazotrophica</name>
    <dbReference type="NCBI Taxonomy" id="412034"/>
    <lineage>
        <taxon>Bacteria</taxon>
        <taxon>Pseudomonadati</taxon>
        <taxon>Pseudomonadota</taxon>
        <taxon>Gammaproteobacteria</taxon>
        <taxon>Celerinatantimonadaceae</taxon>
        <taxon>Celerinatantimonas</taxon>
    </lineage>
</organism>
<evidence type="ECO:0000256" key="9">
    <source>
        <dbReference type="ARBA" id="ARBA00047984"/>
    </source>
</evidence>
<dbReference type="EC" id="3.6.4.13" evidence="10"/>
<dbReference type="GO" id="GO:0033592">
    <property type="term" value="F:RNA strand annealing activity"/>
    <property type="evidence" value="ECO:0007669"/>
    <property type="project" value="TreeGrafter"/>
</dbReference>
<dbReference type="InterPro" id="IPR014001">
    <property type="entry name" value="Helicase_ATP-bd"/>
</dbReference>
<comment type="catalytic activity">
    <reaction evidence="9 10">
        <text>ATP + H2O = ADP + phosphate + H(+)</text>
        <dbReference type="Rhea" id="RHEA:13065"/>
        <dbReference type="ChEBI" id="CHEBI:15377"/>
        <dbReference type="ChEBI" id="CHEBI:15378"/>
        <dbReference type="ChEBI" id="CHEBI:30616"/>
        <dbReference type="ChEBI" id="CHEBI:43474"/>
        <dbReference type="ChEBI" id="CHEBI:456216"/>
        <dbReference type="EC" id="3.6.4.13"/>
    </reaction>
</comment>
<keyword evidence="3 10" id="KW-0547">Nucleotide-binding</keyword>
<dbReference type="GO" id="GO:0005840">
    <property type="term" value="C:ribosome"/>
    <property type="evidence" value="ECO:0007669"/>
    <property type="project" value="TreeGrafter"/>
</dbReference>
<dbReference type="Pfam" id="PF25399">
    <property type="entry name" value="DeaD_dimer"/>
    <property type="match status" value="1"/>
</dbReference>
<dbReference type="InterPro" id="IPR000629">
    <property type="entry name" value="RNA-helicase_DEAD-box_CS"/>
</dbReference>
<comment type="function">
    <text evidence="10">DEAD-box RNA helicase involved in various cellular processes at low temperature, including ribosome biogenesis, mRNA degradation and translation initiation.</text>
</comment>
<dbReference type="Proteomes" id="UP000295565">
    <property type="component" value="Unassembled WGS sequence"/>
</dbReference>
<dbReference type="GO" id="GO:0006401">
    <property type="term" value="P:RNA catabolic process"/>
    <property type="evidence" value="ECO:0007669"/>
    <property type="project" value="UniProtKB-UniRule"/>
</dbReference>
<dbReference type="GO" id="GO:0000027">
    <property type="term" value="P:ribosomal large subunit assembly"/>
    <property type="evidence" value="ECO:0007669"/>
    <property type="project" value="UniProtKB-UniRule"/>
</dbReference>
<dbReference type="OrthoDB" id="9805696at2"/>
<feature type="domain" description="DEAD-box RNA helicase Q" evidence="15">
    <location>
        <begin position="6"/>
        <end position="34"/>
    </location>
</feature>
<dbReference type="SUPFAM" id="SSF52540">
    <property type="entry name" value="P-loop containing nucleoside triphosphate hydrolases"/>
    <property type="match status" value="1"/>
</dbReference>